<feature type="region of interest" description="Disordered" evidence="1">
    <location>
        <begin position="1"/>
        <end position="24"/>
    </location>
</feature>
<feature type="compositionally biased region" description="Basic and acidic residues" evidence="1">
    <location>
        <begin position="82"/>
        <end position="95"/>
    </location>
</feature>
<feature type="region of interest" description="Disordered" evidence="1">
    <location>
        <begin position="317"/>
        <end position="500"/>
    </location>
</feature>
<organism evidence="2 3">
    <name type="scientific">Botrytis elliptica</name>
    <dbReference type="NCBI Taxonomy" id="278938"/>
    <lineage>
        <taxon>Eukaryota</taxon>
        <taxon>Fungi</taxon>
        <taxon>Dikarya</taxon>
        <taxon>Ascomycota</taxon>
        <taxon>Pezizomycotina</taxon>
        <taxon>Leotiomycetes</taxon>
        <taxon>Helotiales</taxon>
        <taxon>Sclerotiniaceae</taxon>
        <taxon>Botrytis</taxon>
    </lineage>
</organism>
<feature type="compositionally biased region" description="Basic residues" evidence="1">
    <location>
        <begin position="97"/>
        <end position="110"/>
    </location>
</feature>
<evidence type="ECO:0000256" key="1">
    <source>
        <dbReference type="SAM" id="MobiDB-lite"/>
    </source>
</evidence>
<dbReference type="Proteomes" id="UP000297229">
    <property type="component" value="Unassembled WGS sequence"/>
</dbReference>
<feature type="compositionally biased region" description="Polar residues" evidence="1">
    <location>
        <begin position="191"/>
        <end position="200"/>
    </location>
</feature>
<feature type="compositionally biased region" description="Low complexity" evidence="1">
    <location>
        <begin position="395"/>
        <end position="412"/>
    </location>
</feature>
<dbReference type="STRING" id="278938.A0A4Z1JLZ4"/>
<dbReference type="EMBL" id="PQXM01000269">
    <property type="protein sequence ID" value="TGO74578.1"/>
    <property type="molecule type" value="Genomic_DNA"/>
</dbReference>
<feature type="region of interest" description="Disordered" evidence="1">
    <location>
        <begin position="59"/>
        <end position="210"/>
    </location>
</feature>
<reference evidence="2 3" key="1">
    <citation type="submission" date="2017-12" db="EMBL/GenBank/DDBJ databases">
        <title>Comparative genomics of Botrytis spp.</title>
        <authorList>
            <person name="Valero-Jimenez C.A."/>
            <person name="Tapia P."/>
            <person name="Veloso J."/>
            <person name="Silva-Moreno E."/>
            <person name="Staats M."/>
            <person name="Valdes J.H."/>
            <person name="Van Kan J.A.L."/>
        </authorList>
    </citation>
    <scope>NUCLEOTIDE SEQUENCE [LARGE SCALE GENOMIC DNA]</scope>
    <source>
        <strain evidence="2 3">Be9601</strain>
    </source>
</reference>
<feature type="compositionally biased region" description="Polar residues" evidence="1">
    <location>
        <begin position="170"/>
        <end position="179"/>
    </location>
</feature>
<feature type="compositionally biased region" description="Pro residues" evidence="1">
    <location>
        <begin position="413"/>
        <end position="456"/>
    </location>
</feature>
<protein>
    <submittedName>
        <fullName evidence="2">Uncharacterized protein</fullName>
    </submittedName>
</protein>
<accession>A0A4Z1JLZ4</accession>
<feature type="compositionally biased region" description="Polar residues" evidence="1">
    <location>
        <begin position="331"/>
        <end position="340"/>
    </location>
</feature>
<evidence type="ECO:0000313" key="2">
    <source>
        <dbReference type="EMBL" id="TGO74578.1"/>
    </source>
</evidence>
<name>A0A4Z1JLZ4_9HELO</name>
<gene>
    <name evidence="2" type="ORF">BELL_0270g00020</name>
</gene>
<evidence type="ECO:0000313" key="3">
    <source>
        <dbReference type="Proteomes" id="UP000297229"/>
    </source>
</evidence>
<comment type="caution">
    <text evidence="2">The sequence shown here is derived from an EMBL/GenBank/DDBJ whole genome shotgun (WGS) entry which is preliminary data.</text>
</comment>
<proteinExistence type="predicted"/>
<sequence length="513" mass="58343">MPPNPIQKSKVANKPAPNDKAVKQSWLRSKLRFLQPERYQRKSSTPQVKHIEAWQYKVASDFIPEPRKKPSQTENSYKPQRKHIEAWQREVDAHFIPKPRKKSSRTKRSQTSRLPEKEPDGFTFIGNGGYFESPQADLTRIREPPPIRLSQELRQSYSETKDSQDPPNIFRTQTTNIPLQANPPKPHSRAKPSSSQNNFRSGPPRAPSTISFEAHMEEFPEFDHFRPIKEYQKLQRIIEETKHARPQTVIASEVQRHKSVAGAICHEPSRRSSMPFSEASHSRPGSSRIHAPVGQFQALILEAQDRRDADEKHQRLLARSRRPRIPVTPNPLENISQSGTRYLRRVPITRSSHQPAAIPIHSSARPYRPRAPNTPRPSENNVRLETGFLERFPTSHQPSSSSRPHRPPTTLTPKPPTTLTPNPPTSLTPKPPTTLTPKPPTPLTPKLPTPLTPKPPQRTVHFQEKPSPGVPNTLKKRRPPPKSPQPLSDEVKPRPPLRPCLISKVSSSICYKI</sequence>
<dbReference type="AlphaFoldDB" id="A0A4Z1JLZ4"/>
<keyword evidence="3" id="KW-1185">Reference proteome</keyword>
<feature type="region of interest" description="Disordered" evidence="1">
    <location>
        <begin position="269"/>
        <end position="288"/>
    </location>
</feature>